<protein>
    <submittedName>
        <fullName evidence="1">Uncharacterized protein</fullName>
    </submittedName>
</protein>
<organism evidence="1 2">
    <name type="scientific">Thermanaerosceptrum fracticalcis</name>
    <dbReference type="NCBI Taxonomy" id="1712410"/>
    <lineage>
        <taxon>Bacteria</taxon>
        <taxon>Bacillati</taxon>
        <taxon>Bacillota</taxon>
        <taxon>Clostridia</taxon>
        <taxon>Eubacteriales</taxon>
        <taxon>Peptococcaceae</taxon>
        <taxon>Thermanaerosceptrum</taxon>
    </lineage>
</organism>
<gene>
    <name evidence="1" type="ORF">BR63_14190</name>
</gene>
<keyword evidence="2" id="KW-1185">Reference proteome</keyword>
<dbReference type="Proteomes" id="UP000515847">
    <property type="component" value="Chromosome"/>
</dbReference>
<accession>A0A7G6E5I4</accession>
<dbReference type="AlphaFoldDB" id="A0A7G6E5I4"/>
<evidence type="ECO:0000313" key="2">
    <source>
        <dbReference type="Proteomes" id="UP000515847"/>
    </source>
</evidence>
<dbReference type="EMBL" id="CP045798">
    <property type="protein sequence ID" value="QNB47338.1"/>
    <property type="molecule type" value="Genomic_DNA"/>
</dbReference>
<dbReference type="OrthoDB" id="5430310at2"/>
<name>A0A7G6E5I4_THEFR</name>
<dbReference type="KEGG" id="tfr:BR63_14190"/>
<sequence>MLLDITLVDKTAYYTQLKSLVQKKGRHYCVGFWGQPDQRTMDILAANHFTFIDLDIPRDSQTPSIFLPQTTCYIIQDIVANAWDLKDCLDFLIATTGPDKCEQGRNVAAILASEGFPVINATNTNTSPLRPALISNAAGPLGPRVNRIMELVYKPLTREEEAYYQERQMKDPQFIFHGVPPRDLSLLDHFPPHTRIEGWTKLVELGIPGRVDLEWQVFPSIPTVFFTQSFCHKEFLAAYWAKRIGGLHIEAHASITSSTEAKLQAFLGLAGKPFLREVDIK</sequence>
<proteinExistence type="predicted"/>
<dbReference type="RefSeq" id="WP_034421292.1">
    <property type="nucleotide sequence ID" value="NZ_CP045798.1"/>
</dbReference>
<evidence type="ECO:0000313" key="1">
    <source>
        <dbReference type="EMBL" id="QNB47338.1"/>
    </source>
</evidence>
<reference evidence="1 2" key="1">
    <citation type="journal article" date="2019" name="Front. Microbiol.">
        <title>Thermoanaerosceptrum fracticalcis gen. nov. sp. nov., a Novel Fumarate-Fermenting Microorganism From a Deep Fractured Carbonate Aquifer of the US Great Basin.</title>
        <authorList>
            <person name="Hamilton-Brehm S.D."/>
            <person name="Stewart L.E."/>
            <person name="Zavarin M."/>
            <person name="Caldwell M."/>
            <person name="Lawson P.A."/>
            <person name="Onstott T.C."/>
            <person name="Grzymski J."/>
            <person name="Neveux I."/>
            <person name="Lollar B.S."/>
            <person name="Russell C.E."/>
            <person name="Moser D.P."/>
        </authorList>
    </citation>
    <scope>NUCLEOTIDE SEQUENCE [LARGE SCALE GENOMIC DNA]</scope>
    <source>
        <strain evidence="1 2">DRI-13</strain>
    </source>
</reference>